<dbReference type="RefSeq" id="WP_303667839.1">
    <property type="nucleotide sequence ID" value="NZ_SVCA01000001.1"/>
</dbReference>
<name>A0A927ZMX4_SELRU</name>
<feature type="transmembrane region" description="Helical" evidence="1">
    <location>
        <begin position="55"/>
        <end position="72"/>
    </location>
</feature>
<dbReference type="AlphaFoldDB" id="A0A927ZMX4"/>
<comment type="caution">
    <text evidence="2">The sequence shown here is derived from an EMBL/GenBank/DDBJ whole genome shotgun (WGS) entry which is preliminary data.</text>
</comment>
<accession>A0A927ZMX4</accession>
<proteinExistence type="predicted"/>
<sequence length="275" mass="31678">MLGYLAMGMAFLVLRFFYHILPSKKSHDSFIQAVRKDWENLYAYAKQVFLCHRKILKIIVVTVPLYIVIPIMPYRIEITYTIEDFLGTIVFSLLVFVFAPHEDPSRKGFPVEIFGFVYSVIFMFYSFGALVFDVFFFNNFFGQYMWIFGYSITIISYVVCIATISRFMERYLTTVDIVLLGMIMMTTLEFITYYGIGFFSGSEVYNAKDYEGNPFGNITVVINRGIYIASQSQILERAPAEIWGYIILNGTDVLTVTVVLGYIVQKFFVNSSSGL</sequence>
<dbReference type="Proteomes" id="UP000772151">
    <property type="component" value="Unassembled WGS sequence"/>
</dbReference>
<feature type="transmembrane region" description="Helical" evidence="1">
    <location>
        <begin position="111"/>
        <end position="132"/>
    </location>
</feature>
<keyword evidence="1" id="KW-1133">Transmembrane helix</keyword>
<feature type="transmembrane region" description="Helical" evidence="1">
    <location>
        <begin position="78"/>
        <end position="99"/>
    </location>
</feature>
<protein>
    <submittedName>
        <fullName evidence="2">Uncharacterized protein</fullName>
    </submittedName>
</protein>
<feature type="transmembrane region" description="Helical" evidence="1">
    <location>
        <begin position="144"/>
        <end position="165"/>
    </location>
</feature>
<feature type="transmembrane region" description="Helical" evidence="1">
    <location>
        <begin position="6"/>
        <end position="21"/>
    </location>
</feature>
<feature type="transmembrane region" description="Helical" evidence="1">
    <location>
        <begin position="242"/>
        <end position="264"/>
    </location>
</feature>
<organism evidence="2 3">
    <name type="scientific">Selenomonas ruminantium</name>
    <dbReference type="NCBI Taxonomy" id="971"/>
    <lineage>
        <taxon>Bacteria</taxon>
        <taxon>Bacillati</taxon>
        <taxon>Bacillota</taxon>
        <taxon>Negativicutes</taxon>
        <taxon>Selenomonadales</taxon>
        <taxon>Selenomonadaceae</taxon>
        <taxon>Selenomonas</taxon>
    </lineage>
</organism>
<evidence type="ECO:0000313" key="3">
    <source>
        <dbReference type="Proteomes" id="UP000772151"/>
    </source>
</evidence>
<keyword evidence="1" id="KW-0812">Transmembrane</keyword>
<evidence type="ECO:0000313" key="2">
    <source>
        <dbReference type="EMBL" id="MBE6083877.1"/>
    </source>
</evidence>
<evidence type="ECO:0000256" key="1">
    <source>
        <dbReference type="SAM" id="Phobius"/>
    </source>
</evidence>
<gene>
    <name evidence="2" type="ORF">E7203_00135</name>
</gene>
<keyword evidence="1" id="KW-0472">Membrane</keyword>
<feature type="transmembrane region" description="Helical" evidence="1">
    <location>
        <begin position="177"/>
        <end position="196"/>
    </location>
</feature>
<dbReference type="EMBL" id="SVCA01000001">
    <property type="protein sequence ID" value="MBE6083877.1"/>
    <property type="molecule type" value="Genomic_DNA"/>
</dbReference>
<reference evidence="2" key="1">
    <citation type="submission" date="2019-04" db="EMBL/GenBank/DDBJ databases">
        <title>Evolution of Biomass-Degrading Anaerobic Consortia Revealed by Metagenomics.</title>
        <authorList>
            <person name="Peng X."/>
        </authorList>
    </citation>
    <scope>NUCLEOTIDE SEQUENCE</scope>
    <source>
        <strain evidence="2">SIG242</strain>
    </source>
</reference>